<evidence type="ECO:0000256" key="6">
    <source>
        <dbReference type="RuleBase" id="RU367044"/>
    </source>
</evidence>
<dbReference type="InterPro" id="IPR010264">
    <property type="entry name" value="Self-incomp_S1"/>
</dbReference>
<evidence type="ECO:0000313" key="7">
    <source>
        <dbReference type="Proteomes" id="UP000504603"/>
    </source>
</evidence>
<dbReference type="AlphaFoldDB" id="A0A6J1CPC6"/>
<organism evidence="7 8">
    <name type="scientific">Momordica charantia</name>
    <name type="common">Bitter gourd</name>
    <name type="synonym">Balsam pear</name>
    <dbReference type="NCBI Taxonomy" id="3673"/>
    <lineage>
        <taxon>Eukaryota</taxon>
        <taxon>Viridiplantae</taxon>
        <taxon>Streptophyta</taxon>
        <taxon>Embryophyta</taxon>
        <taxon>Tracheophyta</taxon>
        <taxon>Spermatophyta</taxon>
        <taxon>Magnoliopsida</taxon>
        <taxon>eudicotyledons</taxon>
        <taxon>Gunneridae</taxon>
        <taxon>Pentapetalae</taxon>
        <taxon>rosids</taxon>
        <taxon>fabids</taxon>
        <taxon>Cucurbitales</taxon>
        <taxon>Cucurbitaceae</taxon>
        <taxon>Momordiceae</taxon>
        <taxon>Momordica</taxon>
    </lineage>
</organism>
<evidence type="ECO:0000256" key="1">
    <source>
        <dbReference type="ARBA" id="ARBA00004613"/>
    </source>
</evidence>
<evidence type="ECO:0000313" key="8">
    <source>
        <dbReference type="RefSeq" id="XP_022143645.1"/>
    </source>
</evidence>
<gene>
    <name evidence="8" type="primary">LOC111013506</name>
</gene>
<dbReference type="OrthoDB" id="1727555at2759"/>
<dbReference type="GeneID" id="111013506"/>
<reference evidence="8" key="1">
    <citation type="submission" date="2025-08" db="UniProtKB">
        <authorList>
            <consortium name="RefSeq"/>
        </authorList>
    </citation>
    <scope>IDENTIFICATION</scope>
    <source>
        <strain evidence="8">OHB3-1</strain>
    </source>
</reference>
<dbReference type="GO" id="GO:0005576">
    <property type="term" value="C:extracellular region"/>
    <property type="evidence" value="ECO:0007669"/>
    <property type="project" value="UniProtKB-SubCell"/>
</dbReference>
<sequence>MYHKTRSVTVVIFLVSEVFAVLQLGTAASLSSALLPKWHIHVVNGLSKVTLFVHCKSKDDDLGVHNLVTRGDEFQWTFQVNFWATTLYWCYLKKPNADVSFESFWVEQTHMWLQYRCTDKNCIWTAKDDGIYLRNNPDGVDERIHEWINET</sequence>
<evidence type="ECO:0000256" key="2">
    <source>
        <dbReference type="ARBA" id="ARBA00005581"/>
    </source>
</evidence>
<comment type="similarity">
    <text evidence="2 6">Belongs to the plant self-incompatibility (S1) protein family.</text>
</comment>
<evidence type="ECO:0000256" key="3">
    <source>
        <dbReference type="ARBA" id="ARBA00022471"/>
    </source>
</evidence>
<dbReference type="KEGG" id="mcha:111013506"/>
<keyword evidence="5" id="KW-0732">Signal</keyword>
<dbReference type="PANTHER" id="PTHR31232">
    <property type="match status" value="1"/>
</dbReference>
<evidence type="ECO:0000256" key="4">
    <source>
        <dbReference type="ARBA" id="ARBA00022525"/>
    </source>
</evidence>
<comment type="subcellular location">
    <subcellularLocation>
        <location evidence="1 6">Secreted</location>
    </subcellularLocation>
</comment>
<keyword evidence="7" id="KW-1185">Reference proteome</keyword>
<dbReference type="Proteomes" id="UP000504603">
    <property type="component" value="Unplaced"/>
</dbReference>
<protein>
    <recommendedName>
        <fullName evidence="6">S-protein homolog</fullName>
    </recommendedName>
</protein>
<dbReference type="PANTHER" id="PTHR31232:SF156">
    <property type="entry name" value="PLANT SELF-INCOMPATIBILITY PROTEIN S1 FAMILY-RELATED"/>
    <property type="match status" value="1"/>
</dbReference>
<evidence type="ECO:0000256" key="5">
    <source>
        <dbReference type="ARBA" id="ARBA00022729"/>
    </source>
</evidence>
<accession>A0A6J1CPC6</accession>
<name>A0A6J1CPC6_MOMCH</name>
<keyword evidence="4 6" id="KW-0964">Secreted</keyword>
<dbReference type="RefSeq" id="XP_022143645.1">
    <property type="nucleotide sequence ID" value="XM_022287953.1"/>
</dbReference>
<dbReference type="Pfam" id="PF05938">
    <property type="entry name" value="Self-incomp_S1"/>
    <property type="match status" value="1"/>
</dbReference>
<dbReference type="GO" id="GO:0060320">
    <property type="term" value="P:rejection of self pollen"/>
    <property type="evidence" value="ECO:0007669"/>
    <property type="project" value="UniProtKB-KW"/>
</dbReference>
<proteinExistence type="inferred from homology"/>
<keyword evidence="3 6" id="KW-0713">Self-incompatibility</keyword>